<dbReference type="Pfam" id="PF00078">
    <property type="entry name" value="RVT_1"/>
    <property type="match status" value="1"/>
</dbReference>
<dbReference type="InterPro" id="IPR043502">
    <property type="entry name" value="DNA/RNA_pol_sf"/>
</dbReference>
<name>A0A328E144_9ASTE</name>
<dbReference type="SUPFAM" id="SSF56219">
    <property type="entry name" value="DNase I-like"/>
    <property type="match status" value="1"/>
</dbReference>
<comment type="caution">
    <text evidence="2">The sequence shown here is derived from an EMBL/GenBank/DDBJ whole genome shotgun (WGS) entry which is preliminary data.</text>
</comment>
<dbReference type="CDD" id="cd01650">
    <property type="entry name" value="RT_nLTR_like"/>
    <property type="match status" value="1"/>
</dbReference>
<dbReference type="InterPro" id="IPR000477">
    <property type="entry name" value="RT_dom"/>
</dbReference>
<sequence>MGDFNAVLLPKDRIGGNQVTEEEIKDFKECMFRCEMEELPVGSYYTWSNKQDAGCRIYSKLDRALSNMEWMVKFGSKVQIIEEGISDHCLLLIRTGEQERRNVAFKYCDMWELDPEFNNILRKTWGKEMEGRYMYQLTQKLKELKNPLKLLNKSKFQHIHQQCEWLREELYDIQSKLKTDTSNQGLITKERECLRDLIIKMKAAQSMKYQQTKQQWIIDGDHSSKLFYAWTKKRALQNQITVIWDLKGAQVEGKEKVAEVLVDYFKNLFGTCTWSDPVQKEIVTTGPCLDTNLQLSLLEQVTNEQIKDAVFSIPSIKSPGPDSFNSGFFKRNWSTVRDLVIKGENEFFQSGKFPKHLNATNVVLIPKTESPKNPSEFRPIACCNVIYKVISKILCSKLKKVLPSIINLNQGAFVEGRELVHNILLCHELARGYGRKGASPRCLMKLDLRKAYDSISWRAIKEIMEYMKFPKKFIEWIYFCISNTSYSIMLNGENVGYFNGGKGIRQGDPLSPLLFTVVMEYLTRALIYYADRSKFKYHPRCRNLRLINLAFADDLIVACKADKDSIKVILECLQHFKAVTGFEVNYSKSQIILGGVNDLDYEVIMDMTSMAKGVLPFRYLGGPITDGRISDRECEALVSKITTKISAWATKNLSYAGRCKLINNVLFGVISFWCRLFIIPNSVMQKIQAICRNFLWGAKAHYSKTPLVNWEDVCKPKQAGGLGFKNLSYWNMACIQRLIWDIASKKDILWVKWIHNKYLKRDNIWNISVKSDFCYYLKKILHNRKEFEGMDIKGKYEVQKGYEWLLGDHENVQWTSIVWNKLTIPKHQFLQWLGWKDRILTKTRLARYMNITTDCVLCSDHVEDRVHLFYKCQYARELHSEVRRWLQISWSASNDMELQKAIQCISGRKNRKLAIAGFAGVCYAVWRARNWKVMKQEEVTVSDSYHWLKSLMKIYTNHKLKVVHLI</sequence>
<dbReference type="PROSITE" id="PS50878">
    <property type="entry name" value="RT_POL"/>
    <property type="match status" value="1"/>
</dbReference>
<gene>
    <name evidence="2" type="ORF">DM860_007845</name>
</gene>
<dbReference type="Gene3D" id="3.60.10.10">
    <property type="entry name" value="Endonuclease/exonuclease/phosphatase"/>
    <property type="match status" value="1"/>
</dbReference>
<dbReference type="PANTHER" id="PTHR33116:SF84">
    <property type="entry name" value="RNA-DIRECTED DNA POLYMERASE"/>
    <property type="match status" value="1"/>
</dbReference>
<evidence type="ECO:0000313" key="3">
    <source>
        <dbReference type="Proteomes" id="UP000249390"/>
    </source>
</evidence>
<dbReference type="Pfam" id="PF13966">
    <property type="entry name" value="zf-RVT"/>
    <property type="match status" value="1"/>
</dbReference>
<evidence type="ECO:0000313" key="2">
    <source>
        <dbReference type="EMBL" id="RAL50171.1"/>
    </source>
</evidence>
<protein>
    <recommendedName>
        <fullName evidence="1">Reverse transcriptase domain-containing protein</fullName>
    </recommendedName>
</protein>
<dbReference type="EMBL" id="NQVE01000067">
    <property type="protein sequence ID" value="RAL50171.1"/>
    <property type="molecule type" value="Genomic_DNA"/>
</dbReference>
<proteinExistence type="predicted"/>
<accession>A0A328E144</accession>
<organism evidence="2 3">
    <name type="scientific">Cuscuta australis</name>
    <dbReference type="NCBI Taxonomy" id="267555"/>
    <lineage>
        <taxon>Eukaryota</taxon>
        <taxon>Viridiplantae</taxon>
        <taxon>Streptophyta</taxon>
        <taxon>Embryophyta</taxon>
        <taxon>Tracheophyta</taxon>
        <taxon>Spermatophyta</taxon>
        <taxon>Magnoliopsida</taxon>
        <taxon>eudicotyledons</taxon>
        <taxon>Gunneridae</taxon>
        <taxon>Pentapetalae</taxon>
        <taxon>asterids</taxon>
        <taxon>lamiids</taxon>
        <taxon>Solanales</taxon>
        <taxon>Convolvulaceae</taxon>
        <taxon>Cuscuteae</taxon>
        <taxon>Cuscuta</taxon>
        <taxon>Cuscuta subgen. Grammica</taxon>
        <taxon>Cuscuta sect. Cleistogrammica</taxon>
    </lineage>
</organism>
<dbReference type="PANTHER" id="PTHR33116">
    <property type="entry name" value="REVERSE TRANSCRIPTASE ZINC-BINDING DOMAIN-CONTAINING PROTEIN-RELATED-RELATED"/>
    <property type="match status" value="1"/>
</dbReference>
<reference evidence="2 3" key="1">
    <citation type="submission" date="2018-06" db="EMBL/GenBank/DDBJ databases">
        <title>The Genome of Cuscuta australis (Dodder) Provides Insight into the Evolution of Plant Parasitism.</title>
        <authorList>
            <person name="Liu H."/>
        </authorList>
    </citation>
    <scope>NUCLEOTIDE SEQUENCE [LARGE SCALE GENOMIC DNA]</scope>
    <source>
        <strain evidence="3">cv. Yunnan</strain>
        <tissue evidence="2">Vines</tissue>
    </source>
</reference>
<dbReference type="InterPro" id="IPR026960">
    <property type="entry name" value="RVT-Znf"/>
</dbReference>
<feature type="domain" description="Reverse transcriptase" evidence="1">
    <location>
        <begin position="346"/>
        <end position="624"/>
    </location>
</feature>
<dbReference type="InterPro" id="IPR036691">
    <property type="entry name" value="Endo/exonu/phosph_ase_sf"/>
</dbReference>
<keyword evidence="3" id="KW-1185">Reference proteome</keyword>
<dbReference type="Proteomes" id="UP000249390">
    <property type="component" value="Unassembled WGS sequence"/>
</dbReference>
<dbReference type="AlphaFoldDB" id="A0A328E144"/>
<dbReference type="SUPFAM" id="SSF56672">
    <property type="entry name" value="DNA/RNA polymerases"/>
    <property type="match status" value="1"/>
</dbReference>
<evidence type="ECO:0000259" key="1">
    <source>
        <dbReference type="PROSITE" id="PS50878"/>
    </source>
</evidence>